<evidence type="ECO:0000256" key="2">
    <source>
        <dbReference type="SAM" id="Phobius"/>
    </source>
</evidence>
<dbReference type="AlphaFoldDB" id="A0A3N4HKY7"/>
<dbReference type="Proteomes" id="UP000275078">
    <property type="component" value="Unassembled WGS sequence"/>
</dbReference>
<evidence type="ECO:0000313" key="4">
    <source>
        <dbReference type="Proteomes" id="UP000275078"/>
    </source>
</evidence>
<keyword evidence="2" id="KW-0472">Membrane</keyword>
<accession>A0A3N4HKY7</accession>
<feature type="region of interest" description="Disordered" evidence="1">
    <location>
        <begin position="79"/>
        <end position="100"/>
    </location>
</feature>
<keyword evidence="4" id="KW-1185">Reference proteome</keyword>
<name>A0A3N4HKY7_ASCIM</name>
<dbReference type="EMBL" id="ML119788">
    <property type="protein sequence ID" value="RPA74495.1"/>
    <property type="molecule type" value="Genomic_DNA"/>
</dbReference>
<gene>
    <name evidence="3" type="ORF">BJ508DRAFT_332985</name>
</gene>
<keyword evidence="2" id="KW-0812">Transmembrane</keyword>
<protein>
    <submittedName>
        <fullName evidence="3">Uncharacterized protein</fullName>
    </submittedName>
</protein>
<sequence length="609" mass="70646">MSNHISPITPKSPFDLPLELQLNIFLQCCDSYDSLISTIEACRQFRPLLCKYPFTVLSHIVRQEIELFADEDKPEDAVKDDMNKVNDAGSSVHPARDRKHRDNGRSITIHALLLLCIPVLGFFSDGALSVDEFLKRAPLIRSAYSAEDELLNWLWYLCGYSPYSDDTVCLDGEDYPEEPWNYFDPVIARQSGMDLEIFLTQDMVDLMIENHLVFREIYEALSAATLSWITDEIVIRSYTEKKRAGYYDEEAFYGCDDWYGAGEKGRTSLVLKRFPEIQEGLTMPISQREKHRVYQGIYGLAYFLDLHRLVNLISPSGLCTTLRSEEKEQLVCSLVWQSYSTIWQLEATQIICNYLEEKLHLPLAGGAEALRIESEEDRPFGRFAYLGGKHPGEEYRDRLYTPCLDGSVNSLDLHREFMDAYFRHLAFSHGLKTLYTRYYYDRGYNRVKEELLGIAESGLLMSCLRAGASYKLLPFRRRLDHWDPLEGRDPQRCLVPILRRVLERPHMTDKEKLQAIIMYCPLRRIALYSADDYLDGIHDFGERLAWIAGVCTGLYIPDGLEPDPLLERRECSLWDDERLKKWRFGFVQFQPVHGSSNKTHEDFWRLLDG</sequence>
<evidence type="ECO:0000313" key="3">
    <source>
        <dbReference type="EMBL" id="RPA74495.1"/>
    </source>
</evidence>
<proteinExistence type="predicted"/>
<evidence type="ECO:0000256" key="1">
    <source>
        <dbReference type="SAM" id="MobiDB-lite"/>
    </source>
</evidence>
<feature type="transmembrane region" description="Helical" evidence="2">
    <location>
        <begin position="106"/>
        <end position="124"/>
    </location>
</feature>
<organism evidence="3 4">
    <name type="scientific">Ascobolus immersus RN42</name>
    <dbReference type="NCBI Taxonomy" id="1160509"/>
    <lineage>
        <taxon>Eukaryota</taxon>
        <taxon>Fungi</taxon>
        <taxon>Dikarya</taxon>
        <taxon>Ascomycota</taxon>
        <taxon>Pezizomycotina</taxon>
        <taxon>Pezizomycetes</taxon>
        <taxon>Pezizales</taxon>
        <taxon>Ascobolaceae</taxon>
        <taxon>Ascobolus</taxon>
    </lineage>
</organism>
<reference evidence="3 4" key="1">
    <citation type="journal article" date="2018" name="Nat. Ecol. Evol.">
        <title>Pezizomycetes genomes reveal the molecular basis of ectomycorrhizal truffle lifestyle.</title>
        <authorList>
            <person name="Murat C."/>
            <person name="Payen T."/>
            <person name="Noel B."/>
            <person name="Kuo A."/>
            <person name="Morin E."/>
            <person name="Chen J."/>
            <person name="Kohler A."/>
            <person name="Krizsan K."/>
            <person name="Balestrini R."/>
            <person name="Da Silva C."/>
            <person name="Montanini B."/>
            <person name="Hainaut M."/>
            <person name="Levati E."/>
            <person name="Barry K.W."/>
            <person name="Belfiori B."/>
            <person name="Cichocki N."/>
            <person name="Clum A."/>
            <person name="Dockter R.B."/>
            <person name="Fauchery L."/>
            <person name="Guy J."/>
            <person name="Iotti M."/>
            <person name="Le Tacon F."/>
            <person name="Lindquist E.A."/>
            <person name="Lipzen A."/>
            <person name="Malagnac F."/>
            <person name="Mello A."/>
            <person name="Molinier V."/>
            <person name="Miyauchi S."/>
            <person name="Poulain J."/>
            <person name="Riccioni C."/>
            <person name="Rubini A."/>
            <person name="Sitrit Y."/>
            <person name="Splivallo R."/>
            <person name="Traeger S."/>
            <person name="Wang M."/>
            <person name="Zifcakova L."/>
            <person name="Wipf D."/>
            <person name="Zambonelli A."/>
            <person name="Paolocci F."/>
            <person name="Nowrousian M."/>
            <person name="Ottonello S."/>
            <person name="Baldrian P."/>
            <person name="Spatafora J.W."/>
            <person name="Henrissat B."/>
            <person name="Nagy L.G."/>
            <person name="Aury J.M."/>
            <person name="Wincker P."/>
            <person name="Grigoriev I.V."/>
            <person name="Bonfante P."/>
            <person name="Martin F.M."/>
        </authorList>
    </citation>
    <scope>NUCLEOTIDE SEQUENCE [LARGE SCALE GENOMIC DNA]</scope>
    <source>
        <strain evidence="3 4">RN42</strain>
    </source>
</reference>
<keyword evidence="2" id="KW-1133">Transmembrane helix</keyword>